<dbReference type="AlphaFoldDB" id="A0AAD9APN1"/>
<feature type="chain" id="PRO_5042239641" evidence="1">
    <location>
        <begin position="26"/>
        <end position="164"/>
    </location>
</feature>
<evidence type="ECO:0000313" key="2">
    <source>
        <dbReference type="EMBL" id="KAK1852101.1"/>
    </source>
</evidence>
<sequence>MRTISAHVLSAVVLVLSGAGAGARALDIHEELQMGWKMGLLPRQATQNLQTFTGNLGGVAASAITKSNDPSRPFEVDGDTFNLEEWCANGQSQPDFATAAGRSCDNQKNKCSQAANNAATKFDVSKCDEQATECRSAIDSTSKQSFGDPVFAGSDGNFDIFCDP</sequence>
<reference evidence="2" key="1">
    <citation type="submission" date="2023-01" db="EMBL/GenBank/DDBJ databases">
        <title>Colletotrichum chrysophilum M932 genome sequence.</title>
        <authorList>
            <person name="Baroncelli R."/>
        </authorList>
    </citation>
    <scope>NUCLEOTIDE SEQUENCE</scope>
    <source>
        <strain evidence="2">M932</strain>
    </source>
</reference>
<organism evidence="2 3">
    <name type="scientific">Colletotrichum chrysophilum</name>
    <dbReference type="NCBI Taxonomy" id="1836956"/>
    <lineage>
        <taxon>Eukaryota</taxon>
        <taxon>Fungi</taxon>
        <taxon>Dikarya</taxon>
        <taxon>Ascomycota</taxon>
        <taxon>Pezizomycotina</taxon>
        <taxon>Sordariomycetes</taxon>
        <taxon>Hypocreomycetidae</taxon>
        <taxon>Glomerellales</taxon>
        <taxon>Glomerellaceae</taxon>
        <taxon>Colletotrichum</taxon>
        <taxon>Colletotrichum gloeosporioides species complex</taxon>
    </lineage>
</organism>
<protein>
    <submittedName>
        <fullName evidence="2">Uncharacterized protein</fullName>
    </submittedName>
</protein>
<dbReference type="EMBL" id="JAQOWY010000082">
    <property type="protein sequence ID" value="KAK1852101.1"/>
    <property type="molecule type" value="Genomic_DNA"/>
</dbReference>
<gene>
    <name evidence="2" type="ORF">CCHR01_05253</name>
</gene>
<evidence type="ECO:0000256" key="1">
    <source>
        <dbReference type="SAM" id="SignalP"/>
    </source>
</evidence>
<dbReference type="Proteomes" id="UP001243330">
    <property type="component" value="Unassembled WGS sequence"/>
</dbReference>
<comment type="caution">
    <text evidence="2">The sequence shown here is derived from an EMBL/GenBank/DDBJ whole genome shotgun (WGS) entry which is preliminary data.</text>
</comment>
<name>A0AAD9APN1_9PEZI</name>
<keyword evidence="1" id="KW-0732">Signal</keyword>
<proteinExistence type="predicted"/>
<keyword evidence="3" id="KW-1185">Reference proteome</keyword>
<accession>A0AAD9APN1</accession>
<feature type="signal peptide" evidence="1">
    <location>
        <begin position="1"/>
        <end position="25"/>
    </location>
</feature>
<evidence type="ECO:0000313" key="3">
    <source>
        <dbReference type="Proteomes" id="UP001243330"/>
    </source>
</evidence>